<feature type="region of interest" description="Disordered" evidence="1">
    <location>
        <begin position="53"/>
        <end position="74"/>
    </location>
</feature>
<dbReference type="OrthoDB" id="2691926at2"/>
<dbReference type="EMBL" id="LCZJ02000019">
    <property type="protein sequence ID" value="KTD86526.1"/>
    <property type="molecule type" value="Genomic_DNA"/>
</dbReference>
<comment type="caution">
    <text evidence="2">The sequence shown here is derived from an EMBL/GenBank/DDBJ whole genome shotgun (WGS) entry which is preliminary data.</text>
</comment>
<sequence length="74" mass="7390">MVSIIGNIKINSVGPSSTVLVGNTASVILSSNSKTYAGANSFSIGDSIGTNITNNAASSTNTMDSDVVDQVSPP</sequence>
<protein>
    <submittedName>
        <fullName evidence="2">Spore gernimation protein GerPA</fullName>
    </submittedName>
</protein>
<gene>
    <name evidence="2" type="ORF">UQ64_13720</name>
</gene>
<keyword evidence="3" id="KW-1185">Reference proteome</keyword>
<accession>A0A0W1AYW3</accession>
<proteinExistence type="predicted"/>
<evidence type="ECO:0000313" key="2">
    <source>
        <dbReference type="EMBL" id="KTD86526.1"/>
    </source>
</evidence>
<dbReference type="InterPro" id="IPR019618">
    <property type="entry name" value="Spore_germination_GerPA"/>
</dbReference>
<organism evidence="2 3">
    <name type="scientific">Paenibacillus etheri</name>
    <dbReference type="NCBI Taxonomy" id="1306852"/>
    <lineage>
        <taxon>Bacteria</taxon>
        <taxon>Bacillati</taxon>
        <taxon>Bacillota</taxon>
        <taxon>Bacilli</taxon>
        <taxon>Bacillales</taxon>
        <taxon>Paenibacillaceae</taxon>
        <taxon>Paenibacillus</taxon>
    </lineage>
</organism>
<feature type="compositionally biased region" description="Low complexity" evidence="1">
    <location>
        <begin position="53"/>
        <end position="62"/>
    </location>
</feature>
<reference evidence="2 3" key="1">
    <citation type="journal article" date="2015" name="Int. Biodeterior. Biodegradation">
        <title>Physiological and genetic screening methods for the isolation of methyl tert-butyl ether-degrading bacteria for bioremediation purposes.</title>
        <authorList>
            <person name="Guisado I.M."/>
            <person name="Purswani J."/>
            <person name="Gonzalez Lopez J."/>
            <person name="Pozo C."/>
        </authorList>
    </citation>
    <scope>NUCLEOTIDE SEQUENCE [LARGE SCALE GENOMIC DNA]</scope>
    <source>
        <strain evidence="2 3">SH7</strain>
    </source>
</reference>
<dbReference type="Pfam" id="PF10676">
    <property type="entry name" value="gerPA"/>
    <property type="match status" value="1"/>
</dbReference>
<dbReference type="Proteomes" id="UP000054709">
    <property type="component" value="Unassembled WGS sequence"/>
</dbReference>
<dbReference type="RefSeq" id="WP_060623418.1">
    <property type="nucleotide sequence ID" value="NZ_LCZJ02000019.1"/>
</dbReference>
<evidence type="ECO:0000256" key="1">
    <source>
        <dbReference type="SAM" id="MobiDB-lite"/>
    </source>
</evidence>
<dbReference type="AlphaFoldDB" id="A0A0W1AYW3"/>
<name>A0A0W1AYW3_9BACL</name>
<evidence type="ECO:0000313" key="3">
    <source>
        <dbReference type="Proteomes" id="UP000054709"/>
    </source>
</evidence>